<evidence type="ECO:0000256" key="3">
    <source>
        <dbReference type="ARBA" id="ARBA00022452"/>
    </source>
</evidence>
<sequence length="1014" mass="109963">MKVLHFLLPKKRTAAIFTMVMLLPVLLLAQRTGTKDVTGKVTDKSGNDLSGITVSVRSTTIATVTNASGIYTIKAREGDILVFSSASFTAQQIKVTSASSYNIVMEASVTTLSDVVVVGYGRSSRKNLSSSITTIKPEELNKGAIGDVGQLLQGKVAGLNISASGDPNRAAAVILRGASTINSPSAPFYVIDGVPGADISLIAPDDIASIDVLKDAAATAIYGNRATSGVIIITTKRGSKGQLQTNYNGYVGLEKVSSNLSLMNSSQIRAYLAANNKSFLPADDLGANTDWMKAIERSSAVSQNHNLSFSGGGEHTNYSASINYLDKEGILTNSGLKRFIARLSLEQYALNNKVKFGLNVSNSRSDASYVPIQNIVLLQAAHHLPVSPVKNADGTYFENFNTTGYFNPVALIDHATDETKYNNLIGIFTTEVKLPFGFTYNVNLSYQQLSSLHGEFYDSYYSNYPTSNFYNNPDPGIGISHTLIGNLFGTNGSALRSSYQNTTKTIESYLTWDKKLGDHSINAVVGYSWQDNVYGDGFQTSSTNFPADNVGFNNLALGNPYALSSYRVQFGPDGVYGQTRLISDFGRVNYGYKNKYLLQGSLRRDGGSVFGTNNQWGYFPSVGAAWRISQEGFMQNQSFINELKLRGSYGVTGNSQGFGAYTAQFLYGSTGTYYSNGVQAGAYGPIQGANPDLKWEKTATTNIGADFTILNGKLSGSFDWYDKSTTGMIFNYSVSSAIVPGGKIWANGGSMTNKGIELNLNATPLRTKDFSWNTSLNLAHNKNLITSLTNPYGNGDSILYSDPEGPGQTNSTLQILKVGKPLGQFFSLQYAGKDQNGNSQFLKHDGTLTTAPVIGADYWYVGNAQPKLLAGWSNTFRYKNFDLNIFIRGVFGNKIFDATRADEFYVSGAATNNISPDAANDKITDVRNSTYSTRFIESGNYVRFDNATLAYTFNIKGNYVHSVRVYSSVNNLFVITKYKGVDPEINQGGAAPGIDFQNFYPKTRTILFGVNVSF</sequence>
<reference evidence="15 16" key="1">
    <citation type="submission" date="2019-09" db="EMBL/GenBank/DDBJ databases">
        <title>Draft genome sequence of Ginsengibacter sp. BR5-29.</title>
        <authorList>
            <person name="Im W.-T."/>
        </authorList>
    </citation>
    <scope>NUCLEOTIDE SEQUENCE [LARGE SCALE GENOMIC DNA]</scope>
    <source>
        <strain evidence="15 16">BR5-29</strain>
    </source>
</reference>
<keyword evidence="7 10" id="KW-0472">Membrane</keyword>
<evidence type="ECO:0000313" key="15">
    <source>
        <dbReference type="EMBL" id="KAA9041182.1"/>
    </source>
</evidence>
<keyword evidence="9 10" id="KW-0998">Cell outer membrane</keyword>
<dbReference type="InterPro" id="IPR039426">
    <property type="entry name" value="TonB-dep_rcpt-like"/>
</dbReference>
<evidence type="ECO:0000259" key="14">
    <source>
        <dbReference type="Pfam" id="PF07715"/>
    </source>
</evidence>
<dbReference type="Pfam" id="PF00593">
    <property type="entry name" value="TonB_dep_Rec_b-barrel"/>
    <property type="match status" value="1"/>
</dbReference>
<dbReference type="GO" id="GO:0009279">
    <property type="term" value="C:cell outer membrane"/>
    <property type="evidence" value="ECO:0007669"/>
    <property type="project" value="UniProtKB-SubCell"/>
</dbReference>
<evidence type="ECO:0000256" key="2">
    <source>
        <dbReference type="ARBA" id="ARBA00022448"/>
    </source>
</evidence>
<dbReference type="Gene3D" id="2.60.40.1120">
    <property type="entry name" value="Carboxypeptidase-like, regulatory domain"/>
    <property type="match status" value="1"/>
</dbReference>
<dbReference type="RefSeq" id="WP_150413271.1">
    <property type="nucleotide sequence ID" value="NZ_VYQF01000001.1"/>
</dbReference>
<evidence type="ECO:0000256" key="1">
    <source>
        <dbReference type="ARBA" id="ARBA00004571"/>
    </source>
</evidence>
<keyword evidence="5 12" id="KW-0732">Signal</keyword>
<comment type="subcellular location">
    <subcellularLocation>
        <location evidence="1 10">Cell outer membrane</location>
        <topology evidence="1 10">Multi-pass membrane protein</topology>
    </subcellularLocation>
</comment>
<feature type="chain" id="PRO_5023831840" evidence="12">
    <location>
        <begin position="30"/>
        <end position="1014"/>
    </location>
</feature>
<name>A0A5J5INV6_9BACT</name>
<comment type="caution">
    <text evidence="15">The sequence shown here is derived from an EMBL/GenBank/DDBJ whole genome shotgun (WGS) entry which is preliminary data.</text>
</comment>
<accession>A0A5J5INV6</accession>
<dbReference type="InterPro" id="IPR023997">
    <property type="entry name" value="TonB-dep_OMP_SusC/RagA_CS"/>
</dbReference>
<dbReference type="InterPro" id="IPR023996">
    <property type="entry name" value="TonB-dep_OMP_SusC/RagA"/>
</dbReference>
<comment type="similarity">
    <text evidence="10 11">Belongs to the TonB-dependent receptor family.</text>
</comment>
<organism evidence="15 16">
    <name type="scientific">Ginsengibacter hankyongi</name>
    <dbReference type="NCBI Taxonomy" id="2607284"/>
    <lineage>
        <taxon>Bacteria</taxon>
        <taxon>Pseudomonadati</taxon>
        <taxon>Bacteroidota</taxon>
        <taxon>Chitinophagia</taxon>
        <taxon>Chitinophagales</taxon>
        <taxon>Chitinophagaceae</taxon>
        <taxon>Ginsengibacter</taxon>
    </lineage>
</organism>
<keyword evidence="2 10" id="KW-0813">Transport</keyword>
<evidence type="ECO:0000256" key="10">
    <source>
        <dbReference type="PROSITE-ProRule" id="PRU01360"/>
    </source>
</evidence>
<dbReference type="PANTHER" id="PTHR30069:SF29">
    <property type="entry name" value="HEMOGLOBIN AND HEMOGLOBIN-HAPTOGLOBIN-BINDING PROTEIN 1-RELATED"/>
    <property type="match status" value="1"/>
</dbReference>
<evidence type="ECO:0000313" key="16">
    <source>
        <dbReference type="Proteomes" id="UP000326903"/>
    </source>
</evidence>
<dbReference type="Gene3D" id="2.40.170.20">
    <property type="entry name" value="TonB-dependent receptor, beta-barrel domain"/>
    <property type="match status" value="1"/>
</dbReference>
<gene>
    <name evidence="15" type="ORF">FW778_03860</name>
</gene>
<dbReference type="NCBIfam" id="TIGR04056">
    <property type="entry name" value="OMP_RagA_SusC"/>
    <property type="match status" value="1"/>
</dbReference>
<evidence type="ECO:0000256" key="5">
    <source>
        <dbReference type="ARBA" id="ARBA00022729"/>
    </source>
</evidence>
<dbReference type="InterPro" id="IPR037066">
    <property type="entry name" value="Plug_dom_sf"/>
</dbReference>
<dbReference type="GO" id="GO:0044718">
    <property type="term" value="P:siderophore transmembrane transport"/>
    <property type="evidence" value="ECO:0007669"/>
    <property type="project" value="TreeGrafter"/>
</dbReference>
<evidence type="ECO:0000256" key="6">
    <source>
        <dbReference type="ARBA" id="ARBA00023077"/>
    </source>
</evidence>
<dbReference type="InterPro" id="IPR012910">
    <property type="entry name" value="Plug_dom"/>
</dbReference>
<protein>
    <submittedName>
        <fullName evidence="15">SusC/RagA family TonB-linked outer membrane protein</fullName>
    </submittedName>
</protein>
<dbReference type="Proteomes" id="UP000326903">
    <property type="component" value="Unassembled WGS sequence"/>
</dbReference>
<dbReference type="PANTHER" id="PTHR30069">
    <property type="entry name" value="TONB-DEPENDENT OUTER MEMBRANE RECEPTOR"/>
    <property type="match status" value="1"/>
</dbReference>
<evidence type="ECO:0000256" key="4">
    <source>
        <dbReference type="ARBA" id="ARBA00022692"/>
    </source>
</evidence>
<feature type="signal peptide" evidence="12">
    <location>
        <begin position="1"/>
        <end position="29"/>
    </location>
</feature>
<feature type="domain" description="TonB-dependent receptor-like beta-barrel" evidence="13">
    <location>
        <begin position="397"/>
        <end position="972"/>
    </location>
</feature>
<feature type="domain" description="TonB-dependent receptor plug" evidence="14">
    <location>
        <begin position="126"/>
        <end position="230"/>
    </location>
</feature>
<keyword evidence="16" id="KW-1185">Reference proteome</keyword>
<dbReference type="InterPro" id="IPR036942">
    <property type="entry name" value="Beta-barrel_TonB_sf"/>
</dbReference>
<dbReference type="NCBIfam" id="TIGR04057">
    <property type="entry name" value="SusC_RagA_signa"/>
    <property type="match status" value="1"/>
</dbReference>
<keyword evidence="4 10" id="KW-0812">Transmembrane</keyword>
<evidence type="ECO:0000256" key="7">
    <source>
        <dbReference type="ARBA" id="ARBA00023136"/>
    </source>
</evidence>
<evidence type="ECO:0000256" key="8">
    <source>
        <dbReference type="ARBA" id="ARBA00023170"/>
    </source>
</evidence>
<dbReference type="PROSITE" id="PS52016">
    <property type="entry name" value="TONB_DEPENDENT_REC_3"/>
    <property type="match status" value="1"/>
</dbReference>
<evidence type="ECO:0000256" key="9">
    <source>
        <dbReference type="ARBA" id="ARBA00023237"/>
    </source>
</evidence>
<evidence type="ECO:0000259" key="13">
    <source>
        <dbReference type="Pfam" id="PF00593"/>
    </source>
</evidence>
<dbReference type="Pfam" id="PF07715">
    <property type="entry name" value="Plug"/>
    <property type="match status" value="1"/>
</dbReference>
<keyword evidence="6 11" id="KW-0798">TonB box</keyword>
<dbReference type="SUPFAM" id="SSF49464">
    <property type="entry name" value="Carboxypeptidase regulatory domain-like"/>
    <property type="match status" value="1"/>
</dbReference>
<dbReference type="SUPFAM" id="SSF56935">
    <property type="entry name" value="Porins"/>
    <property type="match status" value="1"/>
</dbReference>
<evidence type="ECO:0000256" key="12">
    <source>
        <dbReference type="SAM" id="SignalP"/>
    </source>
</evidence>
<keyword evidence="8" id="KW-0675">Receptor</keyword>
<dbReference type="Gene3D" id="2.170.130.10">
    <property type="entry name" value="TonB-dependent receptor, plug domain"/>
    <property type="match status" value="1"/>
</dbReference>
<dbReference type="EMBL" id="VYQF01000001">
    <property type="protein sequence ID" value="KAA9041182.1"/>
    <property type="molecule type" value="Genomic_DNA"/>
</dbReference>
<dbReference type="GO" id="GO:0015344">
    <property type="term" value="F:siderophore uptake transmembrane transporter activity"/>
    <property type="evidence" value="ECO:0007669"/>
    <property type="project" value="TreeGrafter"/>
</dbReference>
<evidence type="ECO:0000256" key="11">
    <source>
        <dbReference type="RuleBase" id="RU003357"/>
    </source>
</evidence>
<keyword evidence="3 10" id="KW-1134">Transmembrane beta strand</keyword>
<dbReference type="Pfam" id="PF13715">
    <property type="entry name" value="CarbopepD_reg_2"/>
    <property type="match status" value="1"/>
</dbReference>
<dbReference type="InterPro" id="IPR008969">
    <property type="entry name" value="CarboxyPept-like_regulatory"/>
</dbReference>
<dbReference type="InterPro" id="IPR000531">
    <property type="entry name" value="Beta-barrel_TonB"/>
</dbReference>
<dbReference type="AlphaFoldDB" id="A0A5J5INV6"/>
<proteinExistence type="inferred from homology"/>